<sequence length="98" mass="10086">QQYRVATTGLEHGDDGIEQAGDGTSPAQLVAAAAAAVPRRHHRPRAWGRRHRANWGRHKPNPASSGGSGSSTAAPPPPASSMEMTASSKLGTAQAQPS</sequence>
<dbReference type="EMBL" id="QXGE01012932">
    <property type="protein sequence ID" value="KAE9245622.1"/>
    <property type="molecule type" value="Genomic_DNA"/>
</dbReference>
<organism evidence="2 3">
    <name type="scientific">Phytophthora fragariae</name>
    <dbReference type="NCBI Taxonomy" id="53985"/>
    <lineage>
        <taxon>Eukaryota</taxon>
        <taxon>Sar</taxon>
        <taxon>Stramenopiles</taxon>
        <taxon>Oomycota</taxon>
        <taxon>Peronosporomycetes</taxon>
        <taxon>Peronosporales</taxon>
        <taxon>Peronosporaceae</taxon>
        <taxon>Phytophthora</taxon>
    </lineage>
</organism>
<evidence type="ECO:0000313" key="2">
    <source>
        <dbReference type="EMBL" id="KAE9245622.1"/>
    </source>
</evidence>
<gene>
    <name evidence="2" type="ORF">PF001_g33531</name>
</gene>
<feature type="non-terminal residue" evidence="2">
    <location>
        <position position="1"/>
    </location>
</feature>
<feature type="compositionally biased region" description="Low complexity" evidence="1">
    <location>
        <begin position="62"/>
        <end position="73"/>
    </location>
</feature>
<feature type="region of interest" description="Disordered" evidence="1">
    <location>
        <begin position="1"/>
        <end position="98"/>
    </location>
</feature>
<accession>A0A6A4A3C3</accession>
<evidence type="ECO:0000256" key="1">
    <source>
        <dbReference type="SAM" id="MobiDB-lite"/>
    </source>
</evidence>
<proteinExistence type="predicted"/>
<comment type="caution">
    <text evidence="2">The sequence shown here is derived from an EMBL/GenBank/DDBJ whole genome shotgun (WGS) entry which is preliminary data.</text>
</comment>
<reference evidence="2 3" key="1">
    <citation type="submission" date="2018-08" db="EMBL/GenBank/DDBJ databases">
        <title>Genomic investigation of the strawberry pathogen Phytophthora fragariae indicates pathogenicity is determined by transcriptional variation in three key races.</title>
        <authorList>
            <person name="Adams T.M."/>
            <person name="Armitage A.D."/>
            <person name="Sobczyk M.K."/>
            <person name="Bates H.J."/>
            <person name="Dunwell J.M."/>
            <person name="Nellist C.F."/>
            <person name="Harrison R.J."/>
        </authorList>
    </citation>
    <scope>NUCLEOTIDE SEQUENCE [LARGE SCALE GENOMIC DNA]</scope>
    <source>
        <strain evidence="2 3">A4</strain>
    </source>
</reference>
<dbReference type="Proteomes" id="UP000437068">
    <property type="component" value="Unassembled WGS sequence"/>
</dbReference>
<protein>
    <submittedName>
        <fullName evidence="2">Uncharacterized protein</fullName>
    </submittedName>
</protein>
<feature type="compositionally biased region" description="Basic residues" evidence="1">
    <location>
        <begin position="38"/>
        <end position="60"/>
    </location>
</feature>
<name>A0A6A4A3C3_9STRA</name>
<dbReference type="AlphaFoldDB" id="A0A6A4A3C3"/>
<feature type="compositionally biased region" description="Polar residues" evidence="1">
    <location>
        <begin position="89"/>
        <end position="98"/>
    </location>
</feature>
<evidence type="ECO:0000313" key="3">
    <source>
        <dbReference type="Proteomes" id="UP000437068"/>
    </source>
</evidence>